<protein>
    <submittedName>
        <fullName evidence="6">ATP-binding cassette superfamily</fullName>
    </submittedName>
</protein>
<feature type="domain" description="ABC transporter" evidence="5">
    <location>
        <begin position="305"/>
        <end position="524"/>
    </location>
</feature>
<dbReference type="eggNOG" id="KOG0927">
    <property type="taxonomic scope" value="Eukaryota"/>
</dbReference>
<dbReference type="GeneID" id="9683232"/>
<comment type="similarity">
    <text evidence="4">Belongs to the ABC transporter superfamily. ABCF family. EF3 (TC 3.A.1.121) subfamily.</text>
</comment>
<dbReference type="InterPro" id="IPR027417">
    <property type="entry name" value="P-loop_NTPase"/>
</dbReference>
<gene>
    <name evidence="6" type="ORF">MICPUCDRAFT_44200</name>
</gene>
<dbReference type="InterPro" id="IPR050611">
    <property type="entry name" value="ABCF"/>
</dbReference>
<evidence type="ECO:0000256" key="1">
    <source>
        <dbReference type="ARBA" id="ARBA00022737"/>
    </source>
</evidence>
<dbReference type="PANTHER" id="PTHR19211:SF15">
    <property type="entry name" value="ATP-BINDING CASSETTE SUB-FAMILY F MEMBER 2"/>
    <property type="match status" value="1"/>
</dbReference>
<reference evidence="6 7" key="1">
    <citation type="journal article" date="2009" name="Science">
        <title>Green evolution and dynamic adaptations revealed by genomes of the marine picoeukaryotes Micromonas.</title>
        <authorList>
            <person name="Worden A.Z."/>
            <person name="Lee J.H."/>
            <person name="Mock T."/>
            <person name="Rouze P."/>
            <person name="Simmons M.P."/>
            <person name="Aerts A.L."/>
            <person name="Allen A.E."/>
            <person name="Cuvelier M.L."/>
            <person name="Derelle E."/>
            <person name="Everett M.V."/>
            <person name="Foulon E."/>
            <person name="Grimwood J."/>
            <person name="Gundlach H."/>
            <person name="Henrissat B."/>
            <person name="Napoli C."/>
            <person name="McDonald S.M."/>
            <person name="Parker M.S."/>
            <person name="Rombauts S."/>
            <person name="Salamov A."/>
            <person name="Von Dassow P."/>
            <person name="Badger J.H."/>
            <person name="Coutinho P.M."/>
            <person name="Demir E."/>
            <person name="Dubchak I."/>
            <person name="Gentemann C."/>
            <person name="Eikrem W."/>
            <person name="Gready J.E."/>
            <person name="John U."/>
            <person name="Lanier W."/>
            <person name="Lindquist E.A."/>
            <person name="Lucas S."/>
            <person name="Mayer K.F."/>
            <person name="Moreau H."/>
            <person name="Not F."/>
            <person name="Otillar R."/>
            <person name="Panaud O."/>
            <person name="Pangilinan J."/>
            <person name="Paulsen I."/>
            <person name="Piegu B."/>
            <person name="Poliakov A."/>
            <person name="Robbens S."/>
            <person name="Schmutz J."/>
            <person name="Toulza E."/>
            <person name="Wyss T."/>
            <person name="Zelensky A."/>
            <person name="Zhou K."/>
            <person name="Armbrust E.V."/>
            <person name="Bhattacharya D."/>
            <person name="Goodenough U.W."/>
            <person name="Van de Peer Y."/>
            <person name="Grigoriev I.V."/>
        </authorList>
    </citation>
    <scope>NUCLEOTIDE SEQUENCE [LARGE SCALE GENOMIC DNA]</scope>
    <source>
        <strain evidence="6 7">CCMP1545</strain>
    </source>
</reference>
<dbReference type="OrthoDB" id="495231at2759"/>
<organism evidence="7">
    <name type="scientific">Micromonas pusilla (strain CCMP1545)</name>
    <name type="common">Picoplanktonic green alga</name>
    <dbReference type="NCBI Taxonomy" id="564608"/>
    <lineage>
        <taxon>Eukaryota</taxon>
        <taxon>Viridiplantae</taxon>
        <taxon>Chlorophyta</taxon>
        <taxon>Mamiellophyceae</taxon>
        <taxon>Mamiellales</taxon>
        <taxon>Mamiellaceae</taxon>
        <taxon>Micromonas</taxon>
    </lineage>
</organism>
<dbReference type="PANTHER" id="PTHR19211">
    <property type="entry name" value="ATP-BINDING TRANSPORT PROTEIN-RELATED"/>
    <property type="match status" value="1"/>
</dbReference>
<dbReference type="PROSITE" id="PS00211">
    <property type="entry name" value="ABC_TRANSPORTER_1"/>
    <property type="match status" value="1"/>
</dbReference>
<dbReference type="Gene3D" id="3.40.50.300">
    <property type="entry name" value="P-loop containing nucleotide triphosphate hydrolases"/>
    <property type="match status" value="2"/>
</dbReference>
<evidence type="ECO:0000256" key="3">
    <source>
        <dbReference type="ARBA" id="ARBA00022840"/>
    </source>
</evidence>
<evidence type="ECO:0000259" key="5">
    <source>
        <dbReference type="PROSITE" id="PS50893"/>
    </source>
</evidence>
<dbReference type="InterPro" id="IPR003593">
    <property type="entry name" value="AAA+_ATPase"/>
</dbReference>
<keyword evidence="7" id="KW-1185">Reference proteome</keyword>
<dbReference type="FunFam" id="3.40.50.300:FF:000011">
    <property type="entry name" value="Putative ABC transporter ATP-binding component"/>
    <property type="match status" value="1"/>
</dbReference>
<keyword evidence="3 6" id="KW-0067">ATP-binding</keyword>
<keyword evidence="2" id="KW-0547">Nucleotide-binding</keyword>
<dbReference type="InterPro" id="IPR032781">
    <property type="entry name" value="ABC_tran_Xtn"/>
</dbReference>
<dbReference type="OMA" id="QYEGTML"/>
<dbReference type="GO" id="GO:0005524">
    <property type="term" value="F:ATP binding"/>
    <property type="evidence" value="ECO:0007669"/>
    <property type="project" value="UniProtKB-KW"/>
</dbReference>
<proteinExistence type="inferred from homology"/>
<evidence type="ECO:0000313" key="7">
    <source>
        <dbReference type="Proteomes" id="UP000001876"/>
    </source>
</evidence>
<feature type="domain" description="ABC transporter" evidence="5">
    <location>
        <begin position="1"/>
        <end position="235"/>
    </location>
</feature>
<dbReference type="FunFam" id="3.40.50.300:FF:000104">
    <property type="entry name" value="ATP-binding cassette sub-family F member 3"/>
    <property type="match status" value="1"/>
</dbReference>
<dbReference type="PROSITE" id="PS50893">
    <property type="entry name" value="ABC_TRANSPORTER_2"/>
    <property type="match status" value="2"/>
</dbReference>
<dbReference type="STRING" id="564608.C1MQP1"/>
<sequence>MQVNGVELVSDCAIELNHGRRYGVLGVNGCGKSNLLAALANREVPIPEHVDVYHLREEAEPTERTALEAVVDHIKAEVNRLQKLEAAVLAEGGPGDERLQPLYERLEELDPAMFEARAAELLHGLGFDRPMMRRATKDMSGGWRMRVALARALFAAPALLLLDEPTNHLDLSACVWLEHYLSKYDKCLLVISHSQDFLNGVCTHVIRLSNKRLTYYTGDYDTYQKTLRNEEVIQQKKHDKEQADIKHLREFIASCGTYANMMKQANSKQKILDKMEAAGLTPSPKADKTFSFSFPECHKLPPPVLPFKNVSFRYPGADESAGMLLKDLEFGVDTDSRIALVGPNGAGKSTLLKLMTGEIEPVAGTVSRHASLSIGRYHQHSVDVLDPGSHPVDFFAGTYAAMKKPVDEWRGFLGKFGISGRAQTTPIGLLSDGQKSRLVFAMICVGKPNLLLLDEPTNHLDIDAIDSLAEAINAYAGGLVLVSHDFRLIDQVAKEIWVCDGGGVEVWKDDIRAYKRKLAKAAGL</sequence>
<dbReference type="Pfam" id="PF12848">
    <property type="entry name" value="ABC_tran_Xtn"/>
    <property type="match status" value="1"/>
</dbReference>
<evidence type="ECO:0000256" key="4">
    <source>
        <dbReference type="ARBA" id="ARBA00061344"/>
    </source>
</evidence>
<dbReference type="EMBL" id="GG663738">
    <property type="protein sequence ID" value="EEH57745.1"/>
    <property type="molecule type" value="Genomic_DNA"/>
</dbReference>
<accession>C1MQP1</accession>
<dbReference type="Proteomes" id="UP000001876">
    <property type="component" value="Unassembled WGS sequence"/>
</dbReference>
<name>C1MQP1_MICPC</name>
<dbReference type="RefSeq" id="XP_003057794.1">
    <property type="nucleotide sequence ID" value="XM_003057748.1"/>
</dbReference>
<dbReference type="SMART" id="SM00382">
    <property type="entry name" value="AAA"/>
    <property type="match status" value="2"/>
</dbReference>
<dbReference type="SUPFAM" id="SSF52540">
    <property type="entry name" value="P-loop containing nucleoside triphosphate hydrolases"/>
    <property type="match status" value="2"/>
</dbReference>
<dbReference type="InterPro" id="IPR003439">
    <property type="entry name" value="ABC_transporter-like_ATP-bd"/>
</dbReference>
<dbReference type="AlphaFoldDB" id="C1MQP1"/>
<evidence type="ECO:0000313" key="6">
    <source>
        <dbReference type="EMBL" id="EEH57745.1"/>
    </source>
</evidence>
<dbReference type="InterPro" id="IPR017871">
    <property type="entry name" value="ABC_transporter-like_CS"/>
</dbReference>
<dbReference type="KEGG" id="mpp:MICPUCDRAFT_44200"/>
<dbReference type="Pfam" id="PF00005">
    <property type="entry name" value="ABC_tran"/>
    <property type="match status" value="2"/>
</dbReference>
<keyword evidence="1" id="KW-0677">Repeat</keyword>
<evidence type="ECO:0000256" key="2">
    <source>
        <dbReference type="ARBA" id="ARBA00022741"/>
    </source>
</evidence>
<dbReference type="CDD" id="cd03221">
    <property type="entry name" value="ABCF_EF-3"/>
    <property type="match status" value="1"/>
</dbReference>
<dbReference type="GO" id="GO:0016887">
    <property type="term" value="F:ATP hydrolysis activity"/>
    <property type="evidence" value="ECO:0007669"/>
    <property type="project" value="InterPro"/>
</dbReference>